<dbReference type="SUPFAM" id="SSF48498">
    <property type="entry name" value="Tetracyclin repressor-like, C-terminal domain"/>
    <property type="match status" value="1"/>
</dbReference>
<evidence type="ECO:0000256" key="2">
    <source>
        <dbReference type="ARBA" id="ARBA00023125"/>
    </source>
</evidence>
<dbReference type="Gene3D" id="1.10.357.10">
    <property type="entry name" value="Tetracycline Repressor, domain 2"/>
    <property type="match status" value="1"/>
</dbReference>
<dbReference type="AlphaFoldDB" id="A0A4P6PA54"/>
<evidence type="ECO:0000313" key="6">
    <source>
        <dbReference type="EMBL" id="QBG36492.1"/>
    </source>
</evidence>
<dbReference type="Gene3D" id="1.10.10.60">
    <property type="entry name" value="Homeodomain-like"/>
    <property type="match status" value="1"/>
</dbReference>
<dbReference type="OrthoDB" id="9798857at2"/>
<dbReference type="SUPFAM" id="SSF46689">
    <property type="entry name" value="Homeodomain-like"/>
    <property type="match status" value="1"/>
</dbReference>
<keyword evidence="1" id="KW-0805">Transcription regulation</keyword>
<dbReference type="InterPro" id="IPR036271">
    <property type="entry name" value="Tet_transcr_reg_TetR-rel_C_sf"/>
</dbReference>
<gene>
    <name evidence="6" type="ORF">EMK97_12570</name>
</gene>
<dbReference type="Proteomes" id="UP000290244">
    <property type="component" value="Chromosome"/>
</dbReference>
<evidence type="ECO:0000256" key="1">
    <source>
        <dbReference type="ARBA" id="ARBA00023015"/>
    </source>
</evidence>
<keyword evidence="7" id="KW-1185">Reference proteome</keyword>
<dbReference type="RefSeq" id="WP_130602692.1">
    <property type="nucleotide sequence ID" value="NZ_CP034759.1"/>
</dbReference>
<evidence type="ECO:0000256" key="3">
    <source>
        <dbReference type="ARBA" id="ARBA00023163"/>
    </source>
</evidence>
<dbReference type="KEGG" id="lsd:EMK97_12570"/>
<dbReference type="PRINTS" id="PR00455">
    <property type="entry name" value="HTHTETR"/>
</dbReference>
<evidence type="ECO:0000256" key="4">
    <source>
        <dbReference type="PROSITE-ProRule" id="PRU00335"/>
    </source>
</evidence>
<dbReference type="PROSITE" id="PS50977">
    <property type="entry name" value="HTH_TETR_2"/>
    <property type="match status" value="1"/>
</dbReference>
<evidence type="ECO:0000259" key="5">
    <source>
        <dbReference type="PROSITE" id="PS50977"/>
    </source>
</evidence>
<dbReference type="InterPro" id="IPR001647">
    <property type="entry name" value="HTH_TetR"/>
</dbReference>
<sequence length="190" mass="21402">MRASKEHMKKVRGHILESSEQGFREEGYSGLGINGLAKRAGMTSGAFYGHFQSKNQAFHEVVKKGMNDYIDTLTQLEQQYQDDWPQQFLDFYLSLEHMDDLEHSCVVPALSTDVMRSDEKTKKLFSEQLEQIVAQMSTGLVSRDRTSALALVSLLAGSVMIARCSSSRKQSKEILESARTLANSLVFKEK</sequence>
<name>A0A4P6PA54_9GAMM</name>
<feature type="domain" description="HTH tetR-type" evidence="5">
    <location>
        <begin position="9"/>
        <end position="69"/>
    </location>
</feature>
<proteinExistence type="predicted"/>
<organism evidence="6 7">
    <name type="scientific">Litorilituus sediminis</name>
    <dbReference type="NCBI Taxonomy" id="718192"/>
    <lineage>
        <taxon>Bacteria</taxon>
        <taxon>Pseudomonadati</taxon>
        <taxon>Pseudomonadota</taxon>
        <taxon>Gammaproteobacteria</taxon>
        <taxon>Alteromonadales</taxon>
        <taxon>Colwelliaceae</taxon>
        <taxon>Litorilituus</taxon>
    </lineage>
</organism>
<dbReference type="Pfam" id="PF00440">
    <property type="entry name" value="TetR_N"/>
    <property type="match status" value="1"/>
</dbReference>
<feature type="DNA-binding region" description="H-T-H motif" evidence="4">
    <location>
        <begin position="32"/>
        <end position="51"/>
    </location>
</feature>
<keyword evidence="3" id="KW-0804">Transcription</keyword>
<reference evidence="6 7" key="1">
    <citation type="submission" date="2018-12" db="EMBL/GenBank/DDBJ databases">
        <title>Complete genome of Litorilituus sediminis.</title>
        <authorList>
            <person name="Liu A."/>
            <person name="Rong J."/>
        </authorList>
    </citation>
    <scope>NUCLEOTIDE SEQUENCE [LARGE SCALE GENOMIC DNA]</scope>
    <source>
        <strain evidence="6 7">JCM 17549</strain>
    </source>
</reference>
<dbReference type="InterPro" id="IPR009057">
    <property type="entry name" value="Homeodomain-like_sf"/>
</dbReference>
<evidence type="ECO:0000313" key="7">
    <source>
        <dbReference type="Proteomes" id="UP000290244"/>
    </source>
</evidence>
<dbReference type="PANTHER" id="PTHR47506">
    <property type="entry name" value="TRANSCRIPTIONAL REGULATORY PROTEIN"/>
    <property type="match status" value="1"/>
</dbReference>
<dbReference type="EMBL" id="CP034759">
    <property type="protein sequence ID" value="QBG36492.1"/>
    <property type="molecule type" value="Genomic_DNA"/>
</dbReference>
<accession>A0A4P6PA54</accession>
<protein>
    <submittedName>
        <fullName evidence="6">TetR/AcrR family transcriptional regulator</fullName>
    </submittedName>
</protein>
<keyword evidence="2 4" id="KW-0238">DNA-binding</keyword>
<dbReference type="GO" id="GO:0003677">
    <property type="term" value="F:DNA binding"/>
    <property type="evidence" value="ECO:0007669"/>
    <property type="project" value="UniProtKB-UniRule"/>
</dbReference>
<dbReference type="PANTHER" id="PTHR47506:SF7">
    <property type="entry name" value="TRANSCRIPTIONAL REGULATORY PROTEIN"/>
    <property type="match status" value="1"/>
</dbReference>